<name>A0A5C1QQZ1_9SPIO</name>
<evidence type="ECO:0000256" key="4">
    <source>
        <dbReference type="ARBA" id="ARBA00022692"/>
    </source>
</evidence>
<evidence type="ECO:0000313" key="8">
    <source>
        <dbReference type="EMBL" id="QEN09380.1"/>
    </source>
</evidence>
<feature type="transmembrane region" description="Helical" evidence="7">
    <location>
        <begin position="84"/>
        <end position="117"/>
    </location>
</feature>
<feature type="transmembrane region" description="Helical" evidence="7">
    <location>
        <begin position="52"/>
        <end position="72"/>
    </location>
</feature>
<dbReference type="CDD" id="cd13134">
    <property type="entry name" value="MATE_like_8"/>
    <property type="match status" value="1"/>
</dbReference>
<dbReference type="InterPro" id="IPR002528">
    <property type="entry name" value="MATE_fam"/>
</dbReference>
<feature type="transmembrane region" description="Helical" evidence="7">
    <location>
        <begin position="358"/>
        <end position="380"/>
    </location>
</feature>
<proteinExistence type="predicted"/>
<dbReference type="KEGG" id="ock:EXM22_15860"/>
<keyword evidence="3" id="KW-1003">Cell membrane</keyword>
<dbReference type="GO" id="GO:0042910">
    <property type="term" value="F:xenobiotic transmembrane transporter activity"/>
    <property type="evidence" value="ECO:0007669"/>
    <property type="project" value="InterPro"/>
</dbReference>
<feature type="transmembrane region" description="Helical" evidence="7">
    <location>
        <begin position="129"/>
        <end position="150"/>
    </location>
</feature>
<feature type="transmembrane region" description="Helical" evidence="7">
    <location>
        <begin position="200"/>
        <end position="219"/>
    </location>
</feature>
<dbReference type="AlphaFoldDB" id="A0A5C1QQZ1"/>
<dbReference type="InterPro" id="IPR047135">
    <property type="entry name" value="YsiQ"/>
</dbReference>
<dbReference type="PIRSF" id="PIRSF006603">
    <property type="entry name" value="DinF"/>
    <property type="match status" value="1"/>
</dbReference>
<accession>A0A5C1QQZ1</accession>
<reference evidence="8 9" key="1">
    <citation type="submission" date="2019-02" db="EMBL/GenBank/DDBJ databases">
        <title>Complete Genome Sequence and Methylome Analysis of free living Spirochaetas.</title>
        <authorList>
            <person name="Fomenkov A."/>
            <person name="Dubinina G."/>
            <person name="Leshcheva N."/>
            <person name="Mikheeva N."/>
            <person name="Grabovich M."/>
            <person name="Vincze T."/>
            <person name="Roberts R.J."/>
        </authorList>
    </citation>
    <scope>NUCLEOTIDE SEQUENCE [LARGE SCALE GENOMIC DNA]</scope>
    <source>
        <strain evidence="8 9">K2</strain>
    </source>
</reference>
<dbReference type="Proteomes" id="UP000324209">
    <property type="component" value="Chromosome"/>
</dbReference>
<gene>
    <name evidence="8" type="ORF">EXM22_15860</name>
</gene>
<feature type="transmembrane region" description="Helical" evidence="7">
    <location>
        <begin position="427"/>
        <end position="451"/>
    </location>
</feature>
<dbReference type="InterPro" id="IPR048279">
    <property type="entry name" value="MdtK-like"/>
</dbReference>
<evidence type="ECO:0000256" key="6">
    <source>
        <dbReference type="ARBA" id="ARBA00023136"/>
    </source>
</evidence>
<keyword evidence="9" id="KW-1185">Reference proteome</keyword>
<keyword evidence="2" id="KW-0813">Transport</keyword>
<keyword evidence="5 7" id="KW-1133">Transmembrane helix</keyword>
<dbReference type="PANTHER" id="PTHR42925:SF2">
    <property type="entry name" value="NA+ DRIVEN MULTIDRUG EFFLUX PUMP"/>
    <property type="match status" value="1"/>
</dbReference>
<evidence type="ECO:0000256" key="3">
    <source>
        <dbReference type="ARBA" id="ARBA00022475"/>
    </source>
</evidence>
<feature type="transmembrane region" description="Helical" evidence="7">
    <location>
        <begin position="231"/>
        <end position="255"/>
    </location>
</feature>
<keyword evidence="4 7" id="KW-0812">Transmembrane</keyword>
<feature type="transmembrane region" description="Helical" evidence="7">
    <location>
        <begin position="170"/>
        <end position="188"/>
    </location>
</feature>
<organism evidence="8 9">
    <name type="scientific">Oceanispirochaeta crateris</name>
    <dbReference type="NCBI Taxonomy" id="2518645"/>
    <lineage>
        <taxon>Bacteria</taxon>
        <taxon>Pseudomonadati</taxon>
        <taxon>Spirochaetota</taxon>
        <taxon>Spirochaetia</taxon>
        <taxon>Spirochaetales</taxon>
        <taxon>Spirochaetaceae</taxon>
        <taxon>Oceanispirochaeta</taxon>
    </lineage>
</organism>
<evidence type="ECO:0000256" key="5">
    <source>
        <dbReference type="ARBA" id="ARBA00022989"/>
    </source>
</evidence>
<dbReference type="EMBL" id="CP036150">
    <property type="protein sequence ID" value="QEN09380.1"/>
    <property type="molecule type" value="Genomic_DNA"/>
</dbReference>
<evidence type="ECO:0000256" key="7">
    <source>
        <dbReference type="SAM" id="Phobius"/>
    </source>
</evidence>
<protein>
    <submittedName>
        <fullName evidence="8">MATE family efflux transporter</fullName>
    </submittedName>
</protein>
<sequence length="487" mass="53371">MSGVYKKRLSVCGLFNRARVLWLNMNEQILTEPYTSGILSRLKQDGESFRKLLILALPIAAQTLIQTLLNLVDTLMIGQLGETSIAAVALCNQIFFLLLLFLFGVSSGSSVFTAQFWGKKDLPGIHRSLGMALVLGLSGAAIFTLAAQIFPAQILRIYTKDQRVIEAGIPYLRIASASYLFTAGTIIFQGVLRSTGVVKLPLFLSVTALSLNAFFNYALIFGRFGLPRLGIAGAAMATSGARILEVISLLLIIYIQKYPIAGSIRQLACQNRLFFKRFIHRVSPVILNEVGWSFGMTMFTLVYARMGTDVLAAYNIMDTFSRLTIVLFVGTGNATAIVLGNIIGEGREDEARRSAKTILMVAPLLAAFVGIIIFVLAPFVPGFFNISPYVSTLIVQMLRIFTVVIFVKVSNMHIIVGILRSGGDTHFCAALELIPLWLVSIPLAAFAGLVLNLPPPLVYLLCLSEEVIKYMIGLYRVLSGKWVHDLT</sequence>
<evidence type="ECO:0000313" key="9">
    <source>
        <dbReference type="Proteomes" id="UP000324209"/>
    </source>
</evidence>
<keyword evidence="6 7" id="KW-0472">Membrane</keyword>
<dbReference type="Pfam" id="PF01554">
    <property type="entry name" value="MatE"/>
    <property type="match status" value="2"/>
</dbReference>
<feature type="transmembrane region" description="Helical" evidence="7">
    <location>
        <begin position="285"/>
        <end position="304"/>
    </location>
</feature>
<dbReference type="NCBIfam" id="TIGR00797">
    <property type="entry name" value="matE"/>
    <property type="match status" value="1"/>
</dbReference>
<dbReference type="GO" id="GO:0005886">
    <property type="term" value="C:plasma membrane"/>
    <property type="evidence" value="ECO:0007669"/>
    <property type="project" value="UniProtKB-SubCell"/>
</dbReference>
<feature type="transmembrane region" description="Helical" evidence="7">
    <location>
        <begin position="324"/>
        <end position="346"/>
    </location>
</feature>
<dbReference type="PANTHER" id="PTHR42925">
    <property type="entry name" value="MULTIDRUG AND TOXIN EFFLUX PROTEIN MATE FAMILY"/>
    <property type="match status" value="1"/>
</dbReference>
<evidence type="ECO:0000256" key="2">
    <source>
        <dbReference type="ARBA" id="ARBA00022448"/>
    </source>
</evidence>
<comment type="subcellular location">
    <subcellularLocation>
        <location evidence="1">Cell membrane</location>
        <topology evidence="1">Multi-pass membrane protein</topology>
    </subcellularLocation>
</comment>
<dbReference type="OrthoDB" id="9780160at2"/>
<dbReference type="GO" id="GO:0015297">
    <property type="term" value="F:antiporter activity"/>
    <property type="evidence" value="ECO:0007669"/>
    <property type="project" value="InterPro"/>
</dbReference>
<feature type="transmembrane region" description="Helical" evidence="7">
    <location>
        <begin position="386"/>
        <end position="407"/>
    </location>
</feature>
<evidence type="ECO:0000256" key="1">
    <source>
        <dbReference type="ARBA" id="ARBA00004651"/>
    </source>
</evidence>